<keyword evidence="5 6" id="KW-0472">Membrane</keyword>
<protein>
    <recommendedName>
        <fullName evidence="7">Major facilitator superfamily (MFS) profile domain-containing protein</fullName>
    </recommendedName>
</protein>
<dbReference type="GO" id="GO:0016020">
    <property type="term" value="C:membrane"/>
    <property type="evidence" value="ECO:0007669"/>
    <property type="project" value="UniProtKB-SubCell"/>
</dbReference>
<dbReference type="Pfam" id="PF07690">
    <property type="entry name" value="MFS_1"/>
    <property type="match status" value="1"/>
</dbReference>
<dbReference type="PROSITE" id="PS50850">
    <property type="entry name" value="MFS"/>
    <property type="match status" value="1"/>
</dbReference>
<feature type="domain" description="Major facilitator superfamily (MFS) profile" evidence="7">
    <location>
        <begin position="21"/>
        <end position="443"/>
    </location>
</feature>
<gene>
    <name evidence="8" type="ORF">PSON_ATCC_30995.1.T1900034</name>
</gene>
<dbReference type="InterPro" id="IPR020846">
    <property type="entry name" value="MFS_dom"/>
</dbReference>
<evidence type="ECO:0000256" key="4">
    <source>
        <dbReference type="ARBA" id="ARBA00022989"/>
    </source>
</evidence>
<accession>A0A8S1RMI8</accession>
<feature type="transmembrane region" description="Helical" evidence="6">
    <location>
        <begin position="389"/>
        <end position="409"/>
    </location>
</feature>
<feature type="transmembrane region" description="Helical" evidence="6">
    <location>
        <begin position="301"/>
        <end position="321"/>
    </location>
</feature>
<evidence type="ECO:0000256" key="2">
    <source>
        <dbReference type="ARBA" id="ARBA00022448"/>
    </source>
</evidence>
<keyword evidence="9" id="KW-1185">Reference proteome</keyword>
<dbReference type="GO" id="GO:0022857">
    <property type="term" value="F:transmembrane transporter activity"/>
    <property type="evidence" value="ECO:0007669"/>
    <property type="project" value="InterPro"/>
</dbReference>
<evidence type="ECO:0000313" key="9">
    <source>
        <dbReference type="Proteomes" id="UP000692954"/>
    </source>
</evidence>
<evidence type="ECO:0000313" key="8">
    <source>
        <dbReference type="EMBL" id="CAD8128532.1"/>
    </source>
</evidence>
<evidence type="ECO:0000256" key="1">
    <source>
        <dbReference type="ARBA" id="ARBA00004141"/>
    </source>
</evidence>
<keyword evidence="3 6" id="KW-0812">Transmembrane</keyword>
<evidence type="ECO:0000256" key="5">
    <source>
        <dbReference type="ARBA" id="ARBA00023136"/>
    </source>
</evidence>
<feature type="transmembrane region" description="Helical" evidence="6">
    <location>
        <begin position="179"/>
        <end position="198"/>
    </location>
</feature>
<comment type="subcellular location">
    <subcellularLocation>
        <location evidence="1">Membrane</location>
        <topology evidence="1">Multi-pass membrane protein</topology>
    </subcellularLocation>
</comment>
<dbReference type="EMBL" id="CAJJDN010000190">
    <property type="protein sequence ID" value="CAD8128532.1"/>
    <property type="molecule type" value="Genomic_DNA"/>
</dbReference>
<feature type="transmembrane region" description="Helical" evidence="6">
    <location>
        <begin position="57"/>
        <end position="79"/>
    </location>
</feature>
<feature type="transmembrane region" description="Helical" evidence="6">
    <location>
        <begin position="88"/>
        <end position="105"/>
    </location>
</feature>
<dbReference type="FunFam" id="1.20.1250.20:FF:000457">
    <property type="entry name" value="Uncharacterized protein"/>
    <property type="match status" value="1"/>
</dbReference>
<feature type="transmembrane region" description="Helical" evidence="6">
    <location>
        <begin position="111"/>
        <end position="133"/>
    </location>
</feature>
<dbReference type="InterPro" id="IPR011701">
    <property type="entry name" value="MFS"/>
</dbReference>
<feature type="transmembrane region" description="Helical" evidence="6">
    <location>
        <begin position="145"/>
        <end position="167"/>
    </location>
</feature>
<comment type="caution">
    <text evidence="8">The sequence shown here is derived from an EMBL/GenBank/DDBJ whole genome shotgun (WGS) entry which is preliminary data.</text>
</comment>
<name>A0A8S1RMI8_9CILI</name>
<dbReference type="Proteomes" id="UP000692954">
    <property type="component" value="Unassembled WGS sequence"/>
</dbReference>
<evidence type="ECO:0000256" key="3">
    <source>
        <dbReference type="ARBA" id="ARBA00022692"/>
    </source>
</evidence>
<reference evidence="8" key="1">
    <citation type="submission" date="2021-01" db="EMBL/GenBank/DDBJ databases">
        <authorList>
            <consortium name="Genoscope - CEA"/>
            <person name="William W."/>
        </authorList>
    </citation>
    <scope>NUCLEOTIDE SEQUENCE</scope>
</reference>
<keyword evidence="2" id="KW-0813">Transport</keyword>
<feature type="transmembrane region" description="Helical" evidence="6">
    <location>
        <begin position="333"/>
        <end position="351"/>
    </location>
</feature>
<feature type="transmembrane region" description="Helical" evidence="6">
    <location>
        <begin position="268"/>
        <end position="289"/>
    </location>
</feature>
<keyword evidence="4 6" id="KW-1133">Transmembrane helix</keyword>
<organism evidence="8 9">
    <name type="scientific">Paramecium sonneborni</name>
    <dbReference type="NCBI Taxonomy" id="65129"/>
    <lineage>
        <taxon>Eukaryota</taxon>
        <taxon>Sar</taxon>
        <taxon>Alveolata</taxon>
        <taxon>Ciliophora</taxon>
        <taxon>Intramacronucleata</taxon>
        <taxon>Oligohymenophorea</taxon>
        <taxon>Peniculida</taxon>
        <taxon>Parameciidae</taxon>
        <taxon>Paramecium</taxon>
    </lineage>
</organism>
<evidence type="ECO:0000256" key="6">
    <source>
        <dbReference type="SAM" id="Phobius"/>
    </source>
</evidence>
<proteinExistence type="predicted"/>
<dbReference type="PANTHER" id="PTHR23511">
    <property type="entry name" value="SYNAPTIC VESICLE GLYCOPROTEIN 2"/>
    <property type="match status" value="1"/>
</dbReference>
<feature type="transmembrane region" description="Helical" evidence="6">
    <location>
        <begin position="421"/>
        <end position="440"/>
    </location>
</feature>
<feature type="transmembrane region" description="Helical" evidence="6">
    <location>
        <begin position="357"/>
        <end position="377"/>
    </location>
</feature>
<evidence type="ECO:0000259" key="7">
    <source>
        <dbReference type="PROSITE" id="PS50850"/>
    </source>
</evidence>
<dbReference type="OrthoDB" id="4139357at2759"/>
<dbReference type="PANTHER" id="PTHR23511:SF5">
    <property type="entry name" value="MAJOR FACILITATOR-TYPE TRANSPORTER HXNZ-RELATED"/>
    <property type="match status" value="1"/>
</dbReference>
<dbReference type="AlphaFoldDB" id="A0A8S1RMI8"/>
<sequence length="466" mass="53671">MITLDQVIENSVHMGKFQYIVLLIISLIDFADGIEKTLIGTLQSVLKQQWKLDDLKISLMTSSYFIGIVSGTLLCAFYADRIGRAKTLLYSSLFAFLLLLWHSLVQSFYEILILRFFFGVIFGTTIPLGHIVISEIVPAKIRGQVMTIVATVFIIGKIYCTGLQMIFLDDYKSGHWRMLLIVNSIPLLLCFISSLIYLRESPRFYFTKQNYDQGFIELEHIGKVNNGTSYQLTDEQKQGILEQQQQINQEQQPIKSIKYLFSKQYINFTIRIWIVFMLTSIIETTLYYLMPFWLGDSQKGFMAQMYMMLAELMAGIVVYFIIDSKKTGGRSKLVLILSVMIFLTSLLLIIFEDVFLVYGLTIISFLLKVMFTAEMVIMNENYTTQYRSMGVGMTQTVGKFMGVISPYFIYPMYSENPYSPFYLYAASMVILAILSATLPFDMTQIELDNMDVYKQKQNKKSLVNSF</sequence>